<dbReference type="GO" id="GO:0004222">
    <property type="term" value="F:metalloendopeptidase activity"/>
    <property type="evidence" value="ECO:0007669"/>
    <property type="project" value="InterPro"/>
</dbReference>
<evidence type="ECO:0000313" key="3">
    <source>
        <dbReference type="Proteomes" id="UP000001887"/>
    </source>
</evidence>
<feature type="transmembrane region" description="Helical" evidence="1">
    <location>
        <begin position="435"/>
        <end position="457"/>
    </location>
</feature>
<feature type="transmembrane region" description="Helical" evidence="1">
    <location>
        <begin position="362"/>
        <end position="383"/>
    </location>
</feature>
<dbReference type="STRING" id="530564.Psta_2183"/>
<dbReference type="InterPro" id="IPR001193">
    <property type="entry name" value="MBTPS2"/>
</dbReference>
<feature type="transmembrane region" description="Helical" evidence="1">
    <location>
        <begin position="230"/>
        <end position="250"/>
    </location>
</feature>
<accession>D2R2L5</accession>
<evidence type="ECO:0000256" key="1">
    <source>
        <dbReference type="SAM" id="Phobius"/>
    </source>
</evidence>
<dbReference type="PANTHER" id="PTHR13325">
    <property type="entry name" value="PROTEASE M50 MEMBRANE-BOUND TRANSCRIPTION FACTOR SITE 2 PROTEASE"/>
    <property type="match status" value="1"/>
</dbReference>
<keyword evidence="1" id="KW-1133">Transmembrane helix</keyword>
<keyword evidence="1" id="KW-0812">Transmembrane</keyword>
<dbReference type="eggNOG" id="COG0845">
    <property type="taxonomic scope" value="Bacteria"/>
</dbReference>
<evidence type="ECO:0000313" key="2">
    <source>
        <dbReference type="EMBL" id="ADB16855.1"/>
    </source>
</evidence>
<feature type="transmembrane region" description="Helical" evidence="1">
    <location>
        <begin position="395"/>
        <end position="414"/>
    </location>
</feature>
<keyword evidence="3" id="KW-1185">Reference proteome</keyword>
<dbReference type="OrthoDB" id="9759690at2"/>
<dbReference type="EMBL" id="CP001848">
    <property type="protein sequence ID" value="ADB16855.1"/>
    <property type="molecule type" value="Genomic_DNA"/>
</dbReference>
<organism evidence="2 3">
    <name type="scientific">Pirellula staleyi (strain ATCC 27377 / DSM 6068 / ICPB 4128)</name>
    <name type="common">Pirella staleyi</name>
    <dbReference type="NCBI Taxonomy" id="530564"/>
    <lineage>
        <taxon>Bacteria</taxon>
        <taxon>Pseudomonadati</taxon>
        <taxon>Planctomycetota</taxon>
        <taxon>Planctomycetia</taxon>
        <taxon>Pirellulales</taxon>
        <taxon>Pirellulaceae</taxon>
        <taxon>Pirellula</taxon>
    </lineage>
</organism>
<dbReference type="PANTHER" id="PTHR13325:SF3">
    <property type="entry name" value="MEMBRANE-BOUND TRANSCRIPTION FACTOR SITE-2 PROTEASE"/>
    <property type="match status" value="1"/>
</dbReference>
<feature type="transmembrane region" description="Helical" evidence="1">
    <location>
        <begin position="188"/>
        <end position="210"/>
    </location>
</feature>
<dbReference type="HOGENOM" id="CLU_019354_0_0_0"/>
<name>D2R2L5_PIRSD</name>
<dbReference type="AlphaFoldDB" id="D2R2L5"/>
<dbReference type="GO" id="GO:0016020">
    <property type="term" value="C:membrane"/>
    <property type="evidence" value="ECO:0007669"/>
    <property type="project" value="InterPro"/>
</dbReference>
<reference evidence="2 3" key="1">
    <citation type="journal article" date="2009" name="Stand. Genomic Sci.">
        <title>Complete genome sequence of Pirellula staleyi type strain (ATCC 27377).</title>
        <authorList>
            <person name="Clum A."/>
            <person name="Tindall B.J."/>
            <person name="Sikorski J."/>
            <person name="Ivanova N."/>
            <person name="Mavrommatis K."/>
            <person name="Lucas S."/>
            <person name="Glavina del Rio T."/>
            <person name="Nolan M."/>
            <person name="Chen F."/>
            <person name="Tice H."/>
            <person name="Pitluck S."/>
            <person name="Cheng J.F."/>
            <person name="Chertkov O."/>
            <person name="Brettin T."/>
            <person name="Han C."/>
            <person name="Detter J.C."/>
            <person name="Kuske C."/>
            <person name="Bruce D."/>
            <person name="Goodwin L."/>
            <person name="Ovchinikova G."/>
            <person name="Pati A."/>
            <person name="Mikhailova N."/>
            <person name="Chen A."/>
            <person name="Palaniappan K."/>
            <person name="Land M."/>
            <person name="Hauser L."/>
            <person name="Chang Y.J."/>
            <person name="Jeffries C.D."/>
            <person name="Chain P."/>
            <person name="Rohde M."/>
            <person name="Goker M."/>
            <person name="Bristow J."/>
            <person name="Eisen J.A."/>
            <person name="Markowitz V."/>
            <person name="Hugenholtz P."/>
            <person name="Kyrpides N.C."/>
            <person name="Klenk H.P."/>
            <person name="Lapidus A."/>
        </authorList>
    </citation>
    <scope>NUCLEOTIDE SEQUENCE [LARGE SCALE GENOMIC DNA]</scope>
    <source>
        <strain evidence="3">ATCC 27377 / DSM 6068 / ICPB 4128</strain>
    </source>
</reference>
<dbReference type="Gene3D" id="2.40.30.170">
    <property type="match status" value="1"/>
</dbReference>
<protein>
    <submittedName>
        <fullName evidence="2">Peptidase M50</fullName>
    </submittedName>
</protein>
<dbReference type="Proteomes" id="UP000001887">
    <property type="component" value="Chromosome"/>
</dbReference>
<dbReference type="eggNOG" id="COG1994">
    <property type="taxonomic scope" value="Bacteria"/>
</dbReference>
<feature type="transmembrane region" description="Helical" evidence="1">
    <location>
        <begin position="285"/>
        <end position="304"/>
    </location>
</feature>
<keyword evidence="1" id="KW-0472">Membrane</keyword>
<dbReference type="GO" id="GO:0005737">
    <property type="term" value="C:cytoplasm"/>
    <property type="evidence" value="ECO:0007669"/>
    <property type="project" value="TreeGrafter"/>
</dbReference>
<gene>
    <name evidence="2" type="ordered locus">Psta_2183</name>
</gene>
<feature type="transmembrane region" description="Helical" evidence="1">
    <location>
        <begin position="257"/>
        <end position="279"/>
    </location>
</feature>
<feature type="transmembrane region" description="Helical" evidence="1">
    <location>
        <begin position="154"/>
        <end position="176"/>
    </location>
</feature>
<sequence length="742" mass="83334">MSLQDLYISSSRRAVQLRMRADLIVQSQSFQGRLYRVIKDPLTLRYYRFEEEEFTILEALDGERSLDDIREAYEHRFSPEKISLNELHRLISNLYRSGLLISNAAGQGDSLLARRTEREKNWWKTIGGSILSMRFRGINPDRLLTLLNHFTSPLFTVPAAILAAIWIASALLLVAVEFESFNARLPTFQQFFAGPNWIWLAITLCLTKVLHEFGHGLACKKFGGHCHEMGLMLLILTPCLYCNVTDSWMIRSKWKRAAIGAAGMYVELILAATCTFLWWMSEPGLLNHLCLNVMFVSSVSTLLFNANPLMRYDGYYILSDLLEIPNLRQKSITAVQQTLGRWFLGMQVPDDPFLPKRQVPLFALYGIFAPIYGWLVSISIFWMLYNVLAPAGLKILGQFAAVLMLIAMLVAPLWKGLKLIIKLTKERRVNTFRSWIVLGSLTAAVGGILLVPLPHYIVVPMELAPHNATNLYVDVAGEVQSLFVTSGPVKAGQPIVELANIDARIAEQRLLSQRHQLATRVEGLRQRAHTDDSALLEVAETEEALEAIDKQLRQRQEQIQRMIVRAPLDGILVPPPTKPRPASKPTTLASWHGRPLSVRNVGAYLEESTLIGRIVQPGALEAMLAVSQNDIEFVVAGQEVDMVLDQWPGIKLVSRVEHISRQELEVAPRSLSTSAGGTLATRADSEGRERPLEVTYLVSVPIQDDSHEMLIGGSGEARIHAGHLTIGQRIYRAFCKTFHFDM</sequence>
<dbReference type="KEGG" id="psl:Psta_2183"/>
<proteinExistence type="predicted"/>
<dbReference type="GO" id="GO:0031293">
    <property type="term" value="P:membrane protein intracellular domain proteolysis"/>
    <property type="evidence" value="ECO:0007669"/>
    <property type="project" value="TreeGrafter"/>
</dbReference>